<evidence type="ECO:0000313" key="6">
    <source>
        <dbReference type="Proteomes" id="UP001595637"/>
    </source>
</evidence>
<dbReference type="InterPro" id="IPR000524">
    <property type="entry name" value="Tscrpt_reg_HTH_GntR"/>
</dbReference>
<dbReference type="EMBL" id="JBHRVQ010000001">
    <property type="protein sequence ID" value="MFC3387574.1"/>
    <property type="molecule type" value="Genomic_DNA"/>
</dbReference>
<dbReference type="Gene3D" id="1.20.120.530">
    <property type="entry name" value="GntR ligand-binding domain-like"/>
    <property type="match status" value="1"/>
</dbReference>
<evidence type="ECO:0000256" key="3">
    <source>
        <dbReference type="ARBA" id="ARBA00023163"/>
    </source>
</evidence>
<dbReference type="SMART" id="SM00895">
    <property type="entry name" value="FCD"/>
    <property type="match status" value="1"/>
</dbReference>
<proteinExistence type="predicted"/>
<dbReference type="InterPro" id="IPR008920">
    <property type="entry name" value="TF_FadR/GntR_C"/>
</dbReference>
<keyword evidence="1" id="KW-0805">Transcription regulation</keyword>
<keyword evidence="2" id="KW-0238">DNA-binding</keyword>
<dbReference type="RefSeq" id="WP_380651679.1">
    <property type="nucleotide sequence ID" value="NZ_JBHRVQ010000001.1"/>
</dbReference>
<dbReference type="SUPFAM" id="SSF46785">
    <property type="entry name" value="Winged helix' DNA-binding domain"/>
    <property type="match status" value="1"/>
</dbReference>
<dbReference type="PANTHER" id="PTHR43537:SF43">
    <property type="entry name" value="GNTR-FAMILY TRANSCRIPTIONAL REGULATOR"/>
    <property type="match status" value="1"/>
</dbReference>
<name>A0ABV7N2U2_9STAP</name>
<organism evidence="5 6">
    <name type="scientific">Salinicoccus sesuvii</name>
    <dbReference type="NCBI Taxonomy" id="868281"/>
    <lineage>
        <taxon>Bacteria</taxon>
        <taxon>Bacillati</taxon>
        <taxon>Bacillota</taxon>
        <taxon>Bacilli</taxon>
        <taxon>Bacillales</taxon>
        <taxon>Staphylococcaceae</taxon>
        <taxon>Salinicoccus</taxon>
    </lineage>
</organism>
<dbReference type="Pfam" id="PF00392">
    <property type="entry name" value="GntR"/>
    <property type="match status" value="1"/>
</dbReference>
<feature type="domain" description="HTH gntR-type" evidence="4">
    <location>
        <begin position="12"/>
        <end position="80"/>
    </location>
</feature>
<dbReference type="PRINTS" id="PR00035">
    <property type="entry name" value="HTHGNTR"/>
</dbReference>
<keyword evidence="6" id="KW-1185">Reference proteome</keyword>
<protein>
    <submittedName>
        <fullName evidence="5">FadR/GntR family transcriptional regulator</fullName>
    </submittedName>
</protein>
<reference evidence="6" key="1">
    <citation type="journal article" date="2019" name="Int. J. Syst. Evol. Microbiol.">
        <title>The Global Catalogue of Microorganisms (GCM) 10K type strain sequencing project: providing services to taxonomists for standard genome sequencing and annotation.</title>
        <authorList>
            <consortium name="The Broad Institute Genomics Platform"/>
            <consortium name="The Broad Institute Genome Sequencing Center for Infectious Disease"/>
            <person name="Wu L."/>
            <person name="Ma J."/>
        </authorList>
    </citation>
    <scope>NUCLEOTIDE SEQUENCE [LARGE SCALE GENOMIC DNA]</scope>
    <source>
        <strain evidence="6">CCM 7756</strain>
    </source>
</reference>
<dbReference type="InterPro" id="IPR036390">
    <property type="entry name" value="WH_DNA-bd_sf"/>
</dbReference>
<dbReference type="SMART" id="SM00345">
    <property type="entry name" value="HTH_GNTR"/>
    <property type="match status" value="1"/>
</dbReference>
<accession>A0ABV7N2U2</accession>
<comment type="caution">
    <text evidence="5">The sequence shown here is derived from an EMBL/GenBank/DDBJ whole genome shotgun (WGS) entry which is preliminary data.</text>
</comment>
<evidence type="ECO:0000259" key="4">
    <source>
        <dbReference type="PROSITE" id="PS50949"/>
    </source>
</evidence>
<dbReference type="CDD" id="cd07377">
    <property type="entry name" value="WHTH_GntR"/>
    <property type="match status" value="1"/>
</dbReference>
<gene>
    <name evidence="5" type="ORF">ACFOEO_03035</name>
</gene>
<dbReference type="Proteomes" id="UP001595637">
    <property type="component" value="Unassembled WGS sequence"/>
</dbReference>
<evidence type="ECO:0000256" key="1">
    <source>
        <dbReference type="ARBA" id="ARBA00023015"/>
    </source>
</evidence>
<dbReference type="InterPro" id="IPR036388">
    <property type="entry name" value="WH-like_DNA-bd_sf"/>
</dbReference>
<keyword evidence="3" id="KW-0804">Transcription</keyword>
<sequence length="229" mass="26023">MNNYRMEAVQRNTLSQQVLEKIIHLLMEGQLNPGDKLPSEMTLMHQFDVSRPVLREALSSLETLEIVSRRPRGGTFINSKVGSSPFMAMLSLSINNVPAVIEARMTLELGLVTIAAEKISSEQLDKLQDTITKLEAKKDNDYGHIDKEFHRIIAHSADNPVVEGMIDSLLISHEKTNSLIPFREKNKTLQHHKNIFSALEAHNPVKAFQEMYNHLSDVRDKILQHTSEY</sequence>
<dbReference type="PROSITE" id="PS50949">
    <property type="entry name" value="HTH_GNTR"/>
    <property type="match status" value="1"/>
</dbReference>
<dbReference type="InterPro" id="IPR011711">
    <property type="entry name" value="GntR_C"/>
</dbReference>
<dbReference type="PANTHER" id="PTHR43537">
    <property type="entry name" value="TRANSCRIPTIONAL REGULATOR, GNTR FAMILY"/>
    <property type="match status" value="1"/>
</dbReference>
<dbReference type="Gene3D" id="1.10.10.10">
    <property type="entry name" value="Winged helix-like DNA-binding domain superfamily/Winged helix DNA-binding domain"/>
    <property type="match status" value="1"/>
</dbReference>
<dbReference type="Pfam" id="PF07729">
    <property type="entry name" value="FCD"/>
    <property type="match status" value="1"/>
</dbReference>
<evidence type="ECO:0000256" key="2">
    <source>
        <dbReference type="ARBA" id="ARBA00023125"/>
    </source>
</evidence>
<evidence type="ECO:0000313" key="5">
    <source>
        <dbReference type="EMBL" id="MFC3387574.1"/>
    </source>
</evidence>
<dbReference type="SUPFAM" id="SSF48008">
    <property type="entry name" value="GntR ligand-binding domain-like"/>
    <property type="match status" value="1"/>
</dbReference>